<dbReference type="Pfam" id="PF03471">
    <property type="entry name" value="CorC_HlyC"/>
    <property type="match status" value="1"/>
</dbReference>
<evidence type="ECO:0000259" key="13">
    <source>
        <dbReference type="PROSITE" id="PS51846"/>
    </source>
</evidence>
<dbReference type="Gene3D" id="3.10.580.10">
    <property type="entry name" value="CBS-domain"/>
    <property type="match status" value="1"/>
</dbReference>
<dbReference type="RefSeq" id="WP_319955321.1">
    <property type="nucleotide sequence ID" value="NZ_JAXAVX010000011.1"/>
</dbReference>
<evidence type="ECO:0000256" key="6">
    <source>
        <dbReference type="ARBA" id="ARBA00022989"/>
    </source>
</evidence>
<comment type="subcellular location">
    <subcellularLocation>
        <location evidence="1">Cell membrane</location>
        <topology evidence="1">Multi-pass membrane protein</topology>
    </subcellularLocation>
</comment>
<feature type="chain" id="PRO_5046590374" evidence="11">
    <location>
        <begin position="23"/>
        <end position="450"/>
    </location>
</feature>
<feature type="domain" description="CBS" evidence="12">
    <location>
        <begin position="221"/>
        <end position="280"/>
    </location>
</feature>
<keyword evidence="5" id="KW-0677">Repeat</keyword>
<evidence type="ECO:0000256" key="4">
    <source>
        <dbReference type="ARBA" id="ARBA00022692"/>
    </source>
</evidence>
<keyword evidence="11" id="KW-0732">Signal</keyword>
<keyword evidence="15" id="KW-1185">Reference proteome</keyword>
<feature type="domain" description="CBS" evidence="12">
    <location>
        <begin position="286"/>
        <end position="343"/>
    </location>
</feature>
<dbReference type="InterPro" id="IPR005170">
    <property type="entry name" value="Transptr-assoc_dom"/>
</dbReference>
<keyword evidence="8 10" id="KW-0472">Membrane</keyword>
<dbReference type="Gene3D" id="3.30.465.10">
    <property type="match status" value="1"/>
</dbReference>
<protein>
    <submittedName>
        <fullName evidence="14">Hemolysin family protein</fullName>
    </submittedName>
</protein>
<dbReference type="InterPro" id="IPR002550">
    <property type="entry name" value="CNNM"/>
</dbReference>
<evidence type="ECO:0000256" key="5">
    <source>
        <dbReference type="ARBA" id="ARBA00022737"/>
    </source>
</evidence>
<dbReference type="InterPro" id="IPR000644">
    <property type="entry name" value="CBS_dom"/>
</dbReference>
<dbReference type="PANTHER" id="PTHR43099">
    <property type="entry name" value="UPF0053 PROTEIN YRKA"/>
    <property type="match status" value="1"/>
</dbReference>
<evidence type="ECO:0000256" key="9">
    <source>
        <dbReference type="PROSITE-ProRule" id="PRU00703"/>
    </source>
</evidence>
<dbReference type="PROSITE" id="PS51846">
    <property type="entry name" value="CNNM"/>
    <property type="match status" value="1"/>
</dbReference>
<dbReference type="PANTHER" id="PTHR43099:SF6">
    <property type="entry name" value="UPF0053 PROTEIN RV1842C"/>
    <property type="match status" value="1"/>
</dbReference>
<organism evidence="14 15">
    <name type="scientific">Patulibacter brassicae</name>
    <dbReference type="NCBI Taxonomy" id="1705717"/>
    <lineage>
        <taxon>Bacteria</taxon>
        <taxon>Bacillati</taxon>
        <taxon>Actinomycetota</taxon>
        <taxon>Thermoleophilia</taxon>
        <taxon>Solirubrobacterales</taxon>
        <taxon>Patulibacteraceae</taxon>
        <taxon>Patulibacter</taxon>
    </lineage>
</organism>
<accession>A0ABU4VQV7</accession>
<dbReference type="InterPro" id="IPR046342">
    <property type="entry name" value="CBS_dom_sf"/>
</dbReference>
<dbReference type="SUPFAM" id="SSF54631">
    <property type="entry name" value="CBS-domain pair"/>
    <property type="match status" value="1"/>
</dbReference>
<dbReference type="InterPro" id="IPR051676">
    <property type="entry name" value="UPF0053_domain"/>
</dbReference>
<reference evidence="14 15" key="1">
    <citation type="submission" date="2023-11" db="EMBL/GenBank/DDBJ databases">
        <authorList>
            <person name="Xu M."/>
            <person name="Jiang T."/>
        </authorList>
    </citation>
    <scope>NUCLEOTIDE SEQUENCE [LARGE SCALE GENOMIC DNA]</scope>
    <source>
        <strain evidence="14 15">SD</strain>
    </source>
</reference>
<dbReference type="InterPro" id="IPR044751">
    <property type="entry name" value="Ion_transp-like_CBS"/>
</dbReference>
<proteinExistence type="inferred from homology"/>
<dbReference type="Pfam" id="PF01595">
    <property type="entry name" value="CNNM"/>
    <property type="match status" value="1"/>
</dbReference>
<keyword evidence="4 10" id="KW-0812">Transmembrane</keyword>
<evidence type="ECO:0000313" key="14">
    <source>
        <dbReference type="EMBL" id="MDX8153170.1"/>
    </source>
</evidence>
<dbReference type="InterPro" id="IPR016169">
    <property type="entry name" value="FAD-bd_PCMH_sub2"/>
</dbReference>
<gene>
    <name evidence="14" type="ORF">SK069_16350</name>
</gene>
<evidence type="ECO:0000259" key="12">
    <source>
        <dbReference type="PROSITE" id="PS51371"/>
    </source>
</evidence>
<comment type="caution">
    <text evidence="14">The sequence shown here is derived from an EMBL/GenBank/DDBJ whole genome shotgun (WGS) entry which is preliminary data.</text>
</comment>
<evidence type="ECO:0000256" key="7">
    <source>
        <dbReference type="ARBA" id="ARBA00023122"/>
    </source>
</evidence>
<evidence type="ECO:0000313" key="15">
    <source>
        <dbReference type="Proteomes" id="UP001277761"/>
    </source>
</evidence>
<evidence type="ECO:0000256" key="8">
    <source>
        <dbReference type="ARBA" id="ARBA00023136"/>
    </source>
</evidence>
<dbReference type="CDD" id="cd04590">
    <property type="entry name" value="CBS_pair_CorC_HlyC_assoc"/>
    <property type="match status" value="1"/>
</dbReference>
<dbReference type="Proteomes" id="UP001277761">
    <property type="component" value="Unassembled WGS sequence"/>
</dbReference>
<dbReference type="SMART" id="SM01091">
    <property type="entry name" value="CorC_HlyC"/>
    <property type="match status" value="1"/>
</dbReference>
<dbReference type="SUPFAM" id="SSF56176">
    <property type="entry name" value="FAD-binding/transporter-associated domain-like"/>
    <property type="match status" value="1"/>
</dbReference>
<sequence>MTELLLLLVAALLVLACGAFVAAEFALVTVDRPTVERAAASGDRAAVGVQKALTSLSTQLSGAQLGITITNLAIGFLAEPAIARLIDGPLGSAGVPDDALKGVSVAIAIALATMATMVAGELIPKNLAIALPLATARRVVGFQRAFTAANALPLRLLNGWANSILRRIGVEPQEELASARSAEELASLVRRSAEQGALEPETAQLLQRSIAFGDRRALDVMTPRIRVEEIAPEASAAEVLRRSRTSGRSRFPVTRPRSEEVLGIVHIKQALAVPYERRERVRVDEIMSRPLVVPDTLELDPLLSTLREGAMQIAVLVDEFGAFVGVVTLEDLIEEIVGEVTDEHDAREEPAHLEPDGSWSLQGLLRPDEASEVIGVELPEGEDYETLGGLVALLLERVPDVGDVVVLLLPDEERPRHEVTLEVVGMDGLRVDELRATVRPIEHEDEEEHR</sequence>
<dbReference type="EMBL" id="JAXAVX010000011">
    <property type="protein sequence ID" value="MDX8153170.1"/>
    <property type="molecule type" value="Genomic_DNA"/>
</dbReference>
<keyword evidence="7 9" id="KW-0129">CBS domain</keyword>
<name>A0ABU4VQV7_9ACTN</name>
<feature type="signal peptide" evidence="11">
    <location>
        <begin position="1"/>
        <end position="22"/>
    </location>
</feature>
<feature type="domain" description="CNNM transmembrane" evidence="13">
    <location>
        <begin position="1"/>
        <end position="202"/>
    </location>
</feature>
<dbReference type="Pfam" id="PF00571">
    <property type="entry name" value="CBS"/>
    <property type="match status" value="2"/>
</dbReference>
<evidence type="ECO:0000256" key="10">
    <source>
        <dbReference type="PROSITE-ProRule" id="PRU01193"/>
    </source>
</evidence>
<evidence type="ECO:0000256" key="3">
    <source>
        <dbReference type="ARBA" id="ARBA00022475"/>
    </source>
</evidence>
<evidence type="ECO:0000256" key="2">
    <source>
        <dbReference type="ARBA" id="ARBA00006337"/>
    </source>
</evidence>
<evidence type="ECO:0000256" key="11">
    <source>
        <dbReference type="SAM" id="SignalP"/>
    </source>
</evidence>
<dbReference type="InterPro" id="IPR036318">
    <property type="entry name" value="FAD-bd_PCMH-like_sf"/>
</dbReference>
<evidence type="ECO:0000256" key="1">
    <source>
        <dbReference type="ARBA" id="ARBA00004651"/>
    </source>
</evidence>
<keyword evidence="3" id="KW-1003">Cell membrane</keyword>
<comment type="similarity">
    <text evidence="2">Belongs to the UPF0053 family.</text>
</comment>
<keyword evidence="6 10" id="KW-1133">Transmembrane helix</keyword>
<dbReference type="PROSITE" id="PS51371">
    <property type="entry name" value="CBS"/>
    <property type="match status" value="2"/>
</dbReference>